<gene>
    <name evidence="1" type="ORF">DIABBA_LOCUS10980</name>
</gene>
<dbReference type="AlphaFoldDB" id="A0A9N9T9B0"/>
<proteinExistence type="predicted"/>
<keyword evidence="2" id="KW-1185">Reference proteome</keyword>
<dbReference type="EMBL" id="OU898282">
    <property type="protein sequence ID" value="CAG9838048.1"/>
    <property type="molecule type" value="Genomic_DNA"/>
</dbReference>
<sequence length="74" mass="8361">MALLITNIKTVDVTKICRICLLHCDVTPLSDNHYDILIILQSCYKIQVAAKTVHAPQKFEKITFCDTSLTDPIQ</sequence>
<evidence type="ECO:0000313" key="1">
    <source>
        <dbReference type="EMBL" id="CAG9838048.1"/>
    </source>
</evidence>
<name>A0A9N9T9B0_DIABA</name>
<reference evidence="1" key="1">
    <citation type="submission" date="2022-01" db="EMBL/GenBank/DDBJ databases">
        <authorList>
            <person name="King R."/>
        </authorList>
    </citation>
    <scope>NUCLEOTIDE SEQUENCE</scope>
</reference>
<evidence type="ECO:0000313" key="2">
    <source>
        <dbReference type="Proteomes" id="UP001153709"/>
    </source>
</evidence>
<accession>A0A9N9T9B0</accession>
<dbReference type="OrthoDB" id="6763070at2759"/>
<organism evidence="1 2">
    <name type="scientific">Diabrotica balteata</name>
    <name type="common">Banded cucumber beetle</name>
    <dbReference type="NCBI Taxonomy" id="107213"/>
    <lineage>
        <taxon>Eukaryota</taxon>
        <taxon>Metazoa</taxon>
        <taxon>Ecdysozoa</taxon>
        <taxon>Arthropoda</taxon>
        <taxon>Hexapoda</taxon>
        <taxon>Insecta</taxon>
        <taxon>Pterygota</taxon>
        <taxon>Neoptera</taxon>
        <taxon>Endopterygota</taxon>
        <taxon>Coleoptera</taxon>
        <taxon>Polyphaga</taxon>
        <taxon>Cucujiformia</taxon>
        <taxon>Chrysomeloidea</taxon>
        <taxon>Chrysomelidae</taxon>
        <taxon>Galerucinae</taxon>
        <taxon>Diabroticina</taxon>
        <taxon>Diabroticites</taxon>
        <taxon>Diabrotica</taxon>
    </lineage>
</organism>
<dbReference type="Proteomes" id="UP001153709">
    <property type="component" value="Chromosome 7"/>
</dbReference>
<protein>
    <submittedName>
        <fullName evidence="1">Uncharacterized protein</fullName>
    </submittedName>
</protein>